<protein>
    <submittedName>
        <fullName evidence="1">Uncharacterized protein</fullName>
    </submittedName>
</protein>
<dbReference type="EMBL" id="MG999840">
    <property type="protein sequence ID" value="AWW08054.1"/>
    <property type="molecule type" value="Genomic_DNA"/>
</dbReference>
<name>A0A2Z4GZZ8_HHV1</name>
<organismHost>
    <name type="scientific">Homo sapiens</name>
    <name type="common">Human</name>
    <dbReference type="NCBI Taxonomy" id="9606"/>
</organismHost>
<accession>A0A2Z4GZZ8</accession>
<reference evidence="1" key="1">
    <citation type="journal article" date="2018" name="MSphere">
        <title>Ultrasensitive Capture of Human Herpes Simplex Virus Genomes Directly from Clinical Samples Reveals Extraordinarily Limited Evolution in Cell Culture.</title>
        <authorList>
            <person name="Greninger A.L."/>
            <person name="Roychoudhury P."/>
            <person name="Xie H."/>
            <person name="Casto A."/>
            <person name="Cent A."/>
            <person name="Pepper G."/>
            <person name="Koelle D.M."/>
            <person name="Huang M.L."/>
            <person name="Wald A."/>
            <person name="Johnston C."/>
            <person name="Jerome K.R."/>
        </authorList>
    </citation>
    <scope>NUCLEOTIDE SEQUENCE</scope>
    <source>
        <strain evidence="1">2006-57630</strain>
    </source>
</reference>
<organism evidence="1">
    <name type="scientific">Human herpesvirus 1</name>
    <name type="common">HHV-1</name>
    <name type="synonym">Human herpes simplex virus 1</name>
    <dbReference type="NCBI Taxonomy" id="10298"/>
    <lineage>
        <taxon>Viruses</taxon>
        <taxon>Duplodnaviria</taxon>
        <taxon>Heunggongvirae</taxon>
        <taxon>Peploviricota</taxon>
        <taxon>Herviviricetes</taxon>
        <taxon>Herpesvirales</taxon>
        <taxon>Orthoherpesviridae</taxon>
        <taxon>Alphaherpesvirinae</taxon>
        <taxon>Simplexvirus</taxon>
        <taxon>Simplexvirus humanalpha1</taxon>
    </lineage>
</organism>
<evidence type="ECO:0000313" key="1">
    <source>
        <dbReference type="EMBL" id="AWW08054.1"/>
    </source>
</evidence>
<sequence>MMFVIASAPLNISLRFTYICPPASRPPGGITGPWARMRSVSRLPSAPWSGCAAASADTTASARRASRVMRAQSSQASAANACPVGTMDIR</sequence>
<proteinExistence type="predicted"/>